<comment type="subunit">
    <text evidence="6">Part of the 50S ribosomal subunit. Contacts protein L29, and trigger factor when it is bound to the ribosome.</text>
</comment>
<name>A0A2W2ANR5_9HYPH</name>
<evidence type="ECO:0000313" key="8">
    <source>
        <dbReference type="EMBL" id="PZF77075.1"/>
    </source>
</evidence>
<dbReference type="GO" id="GO:1990904">
    <property type="term" value="C:ribonucleoprotein complex"/>
    <property type="evidence" value="ECO:0007669"/>
    <property type="project" value="UniProtKB-KW"/>
</dbReference>
<gene>
    <name evidence="6" type="primary">rplW</name>
    <name evidence="8" type="ORF">DK847_11575</name>
</gene>
<dbReference type="NCBIfam" id="NF004363">
    <property type="entry name" value="PRK05738.2-4"/>
    <property type="match status" value="1"/>
</dbReference>
<evidence type="ECO:0000256" key="4">
    <source>
        <dbReference type="ARBA" id="ARBA00022980"/>
    </source>
</evidence>
<evidence type="ECO:0000256" key="6">
    <source>
        <dbReference type="HAMAP-Rule" id="MF_01369"/>
    </source>
</evidence>
<evidence type="ECO:0000313" key="9">
    <source>
        <dbReference type="Proteomes" id="UP000248795"/>
    </source>
</evidence>
<dbReference type="NCBIfam" id="NF004360">
    <property type="entry name" value="PRK05738.1-5"/>
    <property type="match status" value="1"/>
</dbReference>
<dbReference type="EMBL" id="QKVK01000004">
    <property type="protein sequence ID" value="PZF77075.1"/>
    <property type="molecule type" value="Genomic_DNA"/>
</dbReference>
<reference evidence="9" key="1">
    <citation type="submission" date="2018-06" db="EMBL/GenBank/DDBJ databases">
        <title>Aestuariibacter litoralis strain KCTC 52945T.</title>
        <authorList>
            <person name="Li X."/>
            <person name="Salam N."/>
            <person name="Li J.-L."/>
            <person name="Chen Y.-M."/>
            <person name="Yang Z.-W."/>
            <person name="Zhang L.-Y."/>
            <person name="Han M.-X."/>
            <person name="Xiao M."/>
            <person name="Li W.-J."/>
        </authorList>
    </citation>
    <scope>NUCLEOTIDE SEQUENCE [LARGE SCALE GENOMIC DNA]</scope>
    <source>
        <strain evidence="9">KCTC 52945</strain>
    </source>
</reference>
<dbReference type="PROSITE" id="PS00050">
    <property type="entry name" value="RIBOSOMAL_L23"/>
    <property type="match status" value="1"/>
</dbReference>
<comment type="function">
    <text evidence="6">One of the early assembly proteins it binds 23S rRNA. One of the proteins that surrounds the polypeptide exit tunnel on the outside of the ribosome. Forms the main docking site for trigger factor binding to the ribosome.</text>
</comment>
<evidence type="ECO:0000256" key="2">
    <source>
        <dbReference type="ARBA" id="ARBA00022730"/>
    </source>
</evidence>
<dbReference type="GO" id="GO:0006412">
    <property type="term" value="P:translation"/>
    <property type="evidence" value="ECO:0007669"/>
    <property type="project" value="UniProtKB-UniRule"/>
</dbReference>
<keyword evidence="3 6" id="KW-0694">RNA-binding</keyword>
<dbReference type="GO" id="GO:0003735">
    <property type="term" value="F:structural constituent of ribosome"/>
    <property type="evidence" value="ECO:0007669"/>
    <property type="project" value="InterPro"/>
</dbReference>
<evidence type="ECO:0000256" key="5">
    <source>
        <dbReference type="ARBA" id="ARBA00023274"/>
    </source>
</evidence>
<dbReference type="HAMAP" id="MF_01369_B">
    <property type="entry name" value="Ribosomal_uL23_B"/>
    <property type="match status" value="1"/>
</dbReference>
<dbReference type="GO" id="GO:0019843">
    <property type="term" value="F:rRNA binding"/>
    <property type="evidence" value="ECO:0007669"/>
    <property type="project" value="UniProtKB-UniRule"/>
</dbReference>
<dbReference type="Proteomes" id="UP000248795">
    <property type="component" value="Unassembled WGS sequence"/>
</dbReference>
<keyword evidence="2 6" id="KW-0699">rRNA-binding</keyword>
<dbReference type="AlphaFoldDB" id="A0A2W2ANR5"/>
<evidence type="ECO:0000256" key="7">
    <source>
        <dbReference type="RuleBase" id="RU003934"/>
    </source>
</evidence>
<organism evidence="8 9">
    <name type="scientific">Aestuariivirga litoralis</name>
    <dbReference type="NCBI Taxonomy" id="2650924"/>
    <lineage>
        <taxon>Bacteria</taxon>
        <taxon>Pseudomonadati</taxon>
        <taxon>Pseudomonadota</taxon>
        <taxon>Alphaproteobacteria</taxon>
        <taxon>Hyphomicrobiales</taxon>
        <taxon>Aestuariivirgaceae</taxon>
        <taxon>Aestuariivirga</taxon>
    </lineage>
</organism>
<protein>
    <recommendedName>
        <fullName evidence="6">Large ribosomal subunit protein uL23</fullName>
    </recommendedName>
</protein>
<dbReference type="InterPro" id="IPR001014">
    <property type="entry name" value="Ribosomal_uL23_CS"/>
</dbReference>
<dbReference type="PANTHER" id="PTHR11620">
    <property type="entry name" value="60S RIBOSOMAL PROTEIN L23A"/>
    <property type="match status" value="1"/>
</dbReference>
<accession>A0A2W2ANR5</accession>
<dbReference type="InterPro" id="IPR013025">
    <property type="entry name" value="Ribosomal_uL23-like"/>
</dbReference>
<dbReference type="RefSeq" id="WP_111198653.1">
    <property type="nucleotide sequence ID" value="NZ_QKVK01000004.1"/>
</dbReference>
<comment type="similarity">
    <text evidence="1 6 7">Belongs to the universal ribosomal protein uL23 family.</text>
</comment>
<dbReference type="NCBIfam" id="NF004359">
    <property type="entry name" value="PRK05738.1-3"/>
    <property type="match status" value="1"/>
</dbReference>
<dbReference type="GO" id="GO:0005840">
    <property type="term" value="C:ribosome"/>
    <property type="evidence" value="ECO:0007669"/>
    <property type="project" value="UniProtKB-KW"/>
</dbReference>
<proteinExistence type="inferred from homology"/>
<comment type="caution">
    <text evidence="8">The sequence shown here is derived from an EMBL/GenBank/DDBJ whole genome shotgun (WGS) entry which is preliminary data.</text>
</comment>
<evidence type="ECO:0000256" key="3">
    <source>
        <dbReference type="ARBA" id="ARBA00022884"/>
    </source>
</evidence>
<dbReference type="InterPro" id="IPR012677">
    <property type="entry name" value="Nucleotide-bd_a/b_plait_sf"/>
</dbReference>
<keyword evidence="4 6" id="KW-0689">Ribosomal protein</keyword>
<sequence length="97" mass="10728">MSKEHYYDIIKSPAITEKATLVSESNTIVFNVAKDATKPAIKKAVEGLFGVKVKSVNTLVRKGKQRRFKGQLAMLSDVKKAYVTLEEGQRLDVTTGL</sequence>
<dbReference type="Pfam" id="PF00276">
    <property type="entry name" value="Ribosomal_L23"/>
    <property type="match status" value="1"/>
</dbReference>
<evidence type="ECO:0000256" key="1">
    <source>
        <dbReference type="ARBA" id="ARBA00006700"/>
    </source>
</evidence>
<dbReference type="Gene3D" id="3.30.70.330">
    <property type="match status" value="1"/>
</dbReference>
<dbReference type="SUPFAM" id="SSF54189">
    <property type="entry name" value="Ribosomal proteins S24e, L23 and L15e"/>
    <property type="match status" value="1"/>
</dbReference>
<dbReference type="FunFam" id="3.30.70.330:FF:000001">
    <property type="entry name" value="50S ribosomal protein L23"/>
    <property type="match status" value="1"/>
</dbReference>
<keyword evidence="9" id="KW-1185">Reference proteome</keyword>
<dbReference type="InterPro" id="IPR012678">
    <property type="entry name" value="Ribosomal_uL23/eL15/eS24_sf"/>
</dbReference>
<keyword evidence="5 6" id="KW-0687">Ribonucleoprotein</keyword>